<dbReference type="NCBIfam" id="NF041359">
    <property type="entry name" value="GntG_guanitoxin"/>
    <property type="match status" value="1"/>
</dbReference>
<dbReference type="Proteomes" id="UP001597294">
    <property type="component" value="Unassembled WGS sequence"/>
</dbReference>
<dbReference type="CDD" id="cd06502">
    <property type="entry name" value="TA_like"/>
    <property type="match status" value="1"/>
</dbReference>
<accession>A0ABW5BQ21</accession>
<dbReference type="PANTHER" id="PTHR48097:SF9">
    <property type="entry name" value="L-THREONINE ALDOLASE"/>
    <property type="match status" value="1"/>
</dbReference>
<comment type="caution">
    <text evidence="6">The sequence shown here is derived from an EMBL/GenBank/DDBJ whole genome shotgun (WGS) entry which is preliminary data.</text>
</comment>
<gene>
    <name evidence="6" type="primary">ltaE</name>
    <name evidence="6" type="ORF">ACFSKO_15390</name>
</gene>
<proteinExistence type="inferred from homology"/>
<evidence type="ECO:0000313" key="7">
    <source>
        <dbReference type="Proteomes" id="UP001597294"/>
    </source>
</evidence>
<dbReference type="SUPFAM" id="SSF53383">
    <property type="entry name" value="PLP-dependent transferases"/>
    <property type="match status" value="1"/>
</dbReference>
<comment type="cofactor">
    <cofactor evidence="1">
        <name>pyridoxal 5'-phosphate</name>
        <dbReference type="ChEBI" id="CHEBI:597326"/>
    </cofactor>
</comment>
<dbReference type="InterPro" id="IPR015422">
    <property type="entry name" value="PyrdxlP-dep_Trfase_small"/>
</dbReference>
<dbReference type="InterPro" id="IPR015421">
    <property type="entry name" value="PyrdxlP-dep_Trfase_major"/>
</dbReference>
<dbReference type="RefSeq" id="WP_380253218.1">
    <property type="nucleotide sequence ID" value="NZ_JBHUII010000010.1"/>
</dbReference>
<dbReference type="EMBL" id="JBHUII010000010">
    <property type="protein sequence ID" value="MFD2207010.1"/>
    <property type="molecule type" value="Genomic_DNA"/>
</dbReference>
<comment type="similarity">
    <text evidence="2">Belongs to the threonine aldolase family.</text>
</comment>
<dbReference type="InterPro" id="IPR015424">
    <property type="entry name" value="PyrdxlP-dep_Trfase"/>
</dbReference>
<reference evidence="7" key="1">
    <citation type="journal article" date="2019" name="Int. J. Syst. Evol. Microbiol.">
        <title>The Global Catalogue of Microorganisms (GCM) 10K type strain sequencing project: providing services to taxonomists for standard genome sequencing and annotation.</title>
        <authorList>
            <consortium name="The Broad Institute Genomics Platform"/>
            <consortium name="The Broad Institute Genome Sequencing Center for Infectious Disease"/>
            <person name="Wu L."/>
            <person name="Ma J."/>
        </authorList>
    </citation>
    <scope>NUCLEOTIDE SEQUENCE [LARGE SCALE GENOMIC DNA]</scope>
    <source>
        <strain evidence="7">CGMCC 4.7192</strain>
    </source>
</reference>
<dbReference type="InterPro" id="IPR001597">
    <property type="entry name" value="ArAA_b-elim_lyase/Thr_aldolase"/>
</dbReference>
<dbReference type="NCBIfam" id="NF007825">
    <property type="entry name" value="PRK10534.1"/>
    <property type="match status" value="1"/>
</dbReference>
<evidence type="ECO:0000256" key="3">
    <source>
        <dbReference type="ARBA" id="ARBA00011881"/>
    </source>
</evidence>
<dbReference type="InterPro" id="IPR023603">
    <property type="entry name" value="Low_specificity_L-TA-like"/>
</dbReference>
<dbReference type="PANTHER" id="PTHR48097">
    <property type="entry name" value="L-THREONINE ALDOLASE-RELATED"/>
    <property type="match status" value="1"/>
</dbReference>
<evidence type="ECO:0000256" key="1">
    <source>
        <dbReference type="ARBA" id="ARBA00001933"/>
    </source>
</evidence>
<dbReference type="GO" id="GO:0016829">
    <property type="term" value="F:lyase activity"/>
    <property type="evidence" value="ECO:0007669"/>
    <property type="project" value="UniProtKB-KW"/>
</dbReference>
<dbReference type="EC" id="4.1.2.48" evidence="6"/>
<evidence type="ECO:0000259" key="5">
    <source>
        <dbReference type="Pfam" id="PF01212"/>
    </source>
</evidence>
<sequence length="356" mass="38094">MYAGMTGNIATRQGETGFVWDFRSDTVTRPSSDMRSAMAKAEVGDDVYEDDPTVQALEAKLAAMAGMEAALFFSTGTQSNLAALLCYCGRGDEYIAGDQYHIFRDEAGGAAVLGGISPFPLPTNENGGITPEQVTASVKPDDPHCPISKLLCLENTVSGRVQAQNLIISLAETAKKSGLSVHLDGARIFNASVKTGLSLKELCAPVDSVSICLSKGLGAPVGSVLCGSHDLIRRAKRMRKILGGGMRQVGVLAACGLYALEHNIDRLSEDHDTALRLAEGLSQIPQVSVDVSTVETNMVFLNPGEGHHESLQKFLAKNGILIGLQIPEIRLVTHLNIDNEAIDFFIQKAKEYYTAQ</sequence>
<name>A0ABW5BQ21_9PROT</name>
<evidence type="ECO:0000256" key="2">
    <source>
        <dbReference type="ARBA" id="ARBA00006966"/>
    </source>
</evidence>
<protein>
    <submittedName>
        <fullName evidence="6">Low-specificity L-threonine aldolase</fullName>
        <ecNumber evidence="6">4.1.2.48</ecNumber>
    </submittedName>
</protein>
<keyword evidence="4" id="KW-0663">Pyridoxal phosphate</keyword>
<evidence type="ECO:0000313" key="6">
    <source>
        <dbReference type="EMBL" id="MFD2207010.1"/>
    </source>
</evidence>
<keyword evidence="6" id="KW-0456">Lyase</keyword>
<dbReference type="PIRSF" id="PIRSF017617">
    <property type="entry name" value="Thr_aldolase"/>
    <property type="match status" value="1"/>
</dbReference>
<dbReference type="Gene3D" id="3.90.1150.10">
    <property type="entry name" value="Aspartate Aminotransferase, domain 1"/>
    <property type="match status" value="1"/>
</dbReference>
<dbReference type="Gene3D" id="3.40.640.10">
    <property type="entry name" value="Type I PLP-dependent aspartate aminotransferase-like (Major domain)"/>
    <property type="match status" value="1"/>
</dbReference>
<evidence type="ECO:0000256" key="4">
    <source>
        <dbReference type="ARBA" id="ARBA00022898"/>
    </source>
</evidence>
<feature type="domain" description="Aromatic amino acid beta-eliminating lyase/threonine aldolase" evidence="5">
    <location>
        <begin position="21"/>
        <end position="301"/>
    </location>
</feature>
<keyword evidence="7" id="KW-1185">Reference proteome</keyword>
<comment type="subunit">
    <text evidence="3">Homotetramer.</text>
</comment>
<dbReference type="Pfam" id="PF01212">
    <property type="entry name" value="Beta_elim_lyase"/>
    <property type="match status" value="1"/>
</dbReference>
<organism evidence="6 7">
    <name type="scientific">Kiloniella antarctica</name>
    <dbReference type="NCBI Taxonomy" id="1550907"/>
    <lineage>
        <taxon>Bacteria</taxon>
        <taxon>Pseudomonadati</taxon>
        <taxon>Pseudomonadota</taxon>
        <taxon>Alphaproteobacteria</taxon>
        <taxon>Rhodospirillales</taxon>
        <taxon>Kiloniellaceae</taxon>
        <taxon>Kiloniella</taxon>
    </lineage>
</organism>